<reference evidence="1 2" key="1">
    <citation type="submission" date="2017-06" db="EMBL/GenBank/DDBJ databases">
        <title>Ant-infecting Ophiocordyceps genomes reveal a high diversity of potential behavioral manipulation genes and a possible major role for enterotoxins.</title>
        <authorList>
            <person name="De Bekker C."/>
            <person name="Evans H.C."/>
            <person name="Brachmann A."/>
            <person name="Hughes D.P."/>
        </authorList>
    </citation>
    <scope>NUCLEOTIDE SEQUENCE [LARGE SCALE GENOMIC DNA]</scope>
    <source>
        <strain evidence="1 2">1348a</strain>
    </source>
</reference>
<sequence length="121" mass="12957">MARTAQNAAICNPFQPTYNPSSYFDDCVWLPSPPAWPNLASPSCPRPRRPALAVLPSPSCTPRRLSSSRPALGRLLTPKLAAPPLPFTLACQLPADRLVGRCPFLPLALPRPLPLAAAAHS</sequence>
<dbReference type="EMBL" id="NJEU01000536">
    <property type="protein sequence ID" value="PHH73032.1"/>
    <property type="molecule type" value="Genomic_DNA"/>
</dbReference>
<dbReference type="Proteomes" id="UP000224854">
    <property type="component" value="Unassembled WGS sequence"/>
</dbReference>
<evidence type="ECO:0000313" key="1">
    <source>
        <dbReference type="EMBL" id="PHH73032.1"/>
    </source>
</evidence>
<organism evidence="1 2">
    <name type="scientific">Ophiocordyceps australis</name>
    <dbReference type="NCBI Taxonomy" id="1399860"/>
    <lineage>
        <taxon>Eukaryota</taxon>
        <taxon>Fungi</taxon>
        <taxon>Dikarya</taxon>
        <taxon>Ascomycota</taxon>
        <taxon>Pezizomycotina</taxon>
        <taxon>Sordariomycetes</taxon>
        <taxon>Hypocreomycetidae</taxon>
        <taxon>Hypocreales</taxon>
        <taxon>Ophiocordycipitaceae</taxon>
        <taxon>Ophiocordyceps</taxon>
    </lineage>
</organism>
<keyword evidence="2" id="KW-1185">Reference proteome</keyword>
<comment type="caution">
    <text evidence="1">The sequence shown here is derived from an EMBL/GenBank/DDBJ whole genome shotgun (WGS) entry which is preliminary data.</text>
</comment>
<dbReference type="AlphaFoldDB" id="A0A2C5Z083"/>
<name>A0A2C5Z083_9HYPO</name>
<proteinExistence type="predicted"/>
<protein>
    <submittedName>
        <fullName evidence="1">Uncharacterized protein</fullName>
    </submittedName>
</protein>
<gene>
    <name evidence="1" type="ORF">CDD82_5679</name>
</gene>
<evidence type="ECO:0000313" key="2">
    <source>
        <dbReference type="Proteomes" id="UP000224854"/>
    </source>
</evidence>
<accession>A0A2C5Z083</accession>